<dbReference type="SUPFAM" id="SSF51658">
    <property type="entry name" value="Xylose isomerase-like"/>
    <property type="match status" value="1"/>
</dbReference>
<dbReference type="STRING" id="395963.Bind_2835"/>
<organism evidence="2 3">
    <name type="scientific">Beijerinckia indica subsp. indica (strain ATCC 9039 / DSM 1715 / NCIMB 8712)</name>
    <dbReference type="NCBI Taxonomy" id="395963"/>
    <lineage>
        <taxon>Bacteria</taxon>
        <taxon>Pseudomonadati</taxon>
        <taxon>Pseudomonadota</taxon>
        <taxon>Alphaproteobacteria</taxon>
        <taxon>Hyphomicrobiales</taxon>
        <taxon>Beijerinckiaceae</taxon>
        <taxon>Beijerinckia</taxon>
    </lineage>
</organism>
<dbReference type="PANTHER" id="PTHR12110">
    <property type="entry name" value="HYDROXYPYRUVATE ISOMERASE"/>
    <property type="match status" value="1"/>
</dbReference>
<dbReference type="Proteomes" id="UP000001695">
    <property type="component" value="Chromosome"/>
</dbReference>
<proteinExistence type="predicted"/>
<dbReference type="eggNOG" id="COG1082">
    <property type="taxonomic scope" value="Bacteria"/>
</dbReference>
<dbReference type="NCBIfam" id="TIGR04379">
    <property type="entry name" value="myo_inos_iolE"/>
    <property type="match status" value="1"/>
</dbReference>
<reference evidence="2 3" key="2">
    <citation type="journal article" date="2010" name="J. Bacteriol.">
        <title>Complete genome sequence of Beijerinckia indica subsp. indica.</title>
        <authorList>
            <person name="Tamas I."/>
            <person name="Dedysh S.N."/>
            <person name="Liesack W."/>
            <person name="Stott M.B."/>
            <person name="Alam M."/>
            <person name="Murrell J.C."/>
            <person name="Dunfield P.F."/>
        </authorList>
    </citation>
    <scope>NUCLEOTIDE SEQUENCE [LARGE SCALE GENOMIC DNA]</scope>
    <source>
        <strain evidence="3">ATCC 9039 / DSM 1715 / NCIMB 8712</strain>
    </source>
</reference>
<evidence type="ECO:0000313" key="2">
    <source>
        <dbReference type="EMBL" id="ACB96404.1"/>
    </source>
</evidence>
<dbReference type="InterPro" id="IPR050312">
    <property type="entry name" value="IolE/XylAMocC-like"/>
</dbReference>
<feature type="domain" description="Xylose isomerase-like TIM barrel" evidence="1">
    <location>
        <begin position="31"/>
        <end position="281"/>
    </location>
</feature>
<dbReference type="AlphaFoldDB" id="B2IKC3"/>
<accession>B2IKC3</accession>
<name>B2IKC3_BEII9</name>
<protein>
    <submittedName>
        <fullName evidence="2">Xylose isomerase domain protein TIM barrel</fullName>
    </submittedName>
</protein>
<gene>
    <name evidence="2" type="ordered locus">Bind_2835</name>
</gene>
<dbReference type="Gene3D" id="3.20.20.150">
    <property type="entry name" value="Divalent-metal-dependent TIM barrel enzymes"/>
    <property type="match status" value="1"/>
</dbReference>
<dbReference type="OrthoDB" id="9804047at2"/>
<keyword evidence="3" id="KW-1185">Reference proteome</keyword>
<reference evidence="3" key="1">
    <citation type="submission" date="2008-03" db="EMBL/GenBank/DDBJ databases">
        <title>Complete sequence of chromosome of Beijerinckia indica subsp. indica ATCC 9039.</title>
        <authorList>
            <consortium name="US DOE Joint Genome Institute"/>
            <person name="Copeland A."/>
            <person name="Lucas S."/>
            <person name="Lapidus A."/>
            <person name="Glavina del Rio T."/>
            <person name="Dalin E."/>
            <person name="Tice H."/>
            <person name="Bruce D."/>
            <person name="Goodwin L."/>
            <person name="Pitluck S."/>
            <person name="LaButti K."/>
            <person name="Schmutz J."/>
            <person name="Larimer F."/>
            <person name="Land M."/>
            <person name="Hauser L."/>
            <person name="Kyrpides N."/>
            <person name="Mikhailova N."/>
            <person name="Dunfield P.F."/>
            <person name="Dedysh S.N."/>
            <person name="Liesack W."/>
            <person name="Saw J.H."/>
            <person name="Alam M."/>
            <person name="Chen Y."/>
            <person name="Murrell J.C."/>
            <person name="Richardson P."/>
        </authorList>
    </citation>
    <scope>NUCLEOTIDE SEQUENCE [LARGE SCALE GENOMIC DNA]</scope>
    <source>
        <strain evidence="3">ATCC 9039 / DSM 1715 / NCIMB 8712</strain>
    </source>
</reference>
<dbReference type="RefSeq" id="WP_012385755.1">
    <property type="nucleotide sequence ID" value="NC_010581.1"/>
</dbReference>
<dbReference type="InterPro" id="IPR036237">
    <property type="entry name" value="Xyl_isomerase-like_sf"/>
</dbReference>
<sequence length="310" mass="33512">MIAKLGIAPIAWSNDDLPELGGQTSLETCLRESRAAGFSGVETGGKFPKTAAELGPKLAAFGLSLASGWYSGTVLDAPDDLAAEKEKAASQLQLFRELGAACLAYGETAGTIQNKRTAPLNSRRRLAEDQIRTYGHRLTRFAEYCSEKGVPLGFHHHMGTGIETEEDLDLLMRHTGEAVGLLYDTGHMRFAGGDHLRVIEKHGRRIIHVHAKDVRDQVISSLDRSHDSFLDAVLAGAFTVPGDGSIDFNAVAQRLSDVGYQGWFIVEAEQDPVKAPPAEYAVIGYRALSAALQKAGYKIQGENTHERIAG</sequence>
<dbReference type="Pfam" id="PF01261">
    <property type="entry name" value="AP_endonuc_2"/>
    <property type="match status" value="1"/>
</dbReference>
<evidence type="ECO:0000313" key="3">
    <source>
        <dbReference type="Proteomes" id="UP000001695"/>
    </source>
</evidence>
<dbReference type="GO" id="GO:0016853">
    <property type="term" value="F:isomerase activity"/>
    <property type="evidence" value="ECO:0007669"/>
    <property type="project" value="UniProtKB-KW"/>
</dbReference>
<keyword evidence="2" id="KW-0413">Isomerase</keyword>
<evidence type="ECO:0000259" key="1">
    <source>
        <dbReference type="Pfam" id="PF01261"/>
    </source>
</evidence>
<dbReference type="InterPro" id="IPR013022">
    <property type="entry name" value="Xyl_isomerase-like_TIM-brl"/>
</dbReference>
<dbReference type="EMBL" id="CP001016">
    <property type="protein sequence ID" value="ACB96404.1"/>
    <property type="molecule type" value="Genomic_DNA"/>
</dbReference>
<dbReference type="InterPro" id="IPR030823">
    <property type="entry name" value="IolE/MocC"/>
</dbReference>
<dbReference type="PANTHER" id="PTHR12110:SF41">
    <property type="entry name" value="INOSOSE DEHYDRATASE"/>
    <property type="match status" value="1"/>
</dbReference>
<dbReference type="HOGENOM" id="CLU_059523_0_0_5"/>
<dbReference type="KEGG" id="bid:Bind_2835"/>